<sequence>MKTKITLFLIIVAVGLSAATYKTKKVKQIDSNQSEVANGFTDANSFGFSPAATGMENVVAMQKALDQGGTIIVAKPGTYKIAATLYLDSNTEVIFGKGVFLKKVNEEGRFAQVFINKGALTRTYNEDITLKGLHIIVNGVDNCSDLVLGLRGIIGFSYIKDLKLKGFRCYDLTGCQFGVQINRFEDVIIEDVIIKGQKDGIHFGPGKRFTIRDAVFQTLDDAIALNAQDYSTSNPEIGWIEDGIIENCYDLDQEKRIGFFCRMLAGAWIDWEKGMKVQQSDAVVSDGRIYRVKMPADATLFESTTRPDFKSGTKVLDGITWVMTQEIISYNAGVRNVVFRNIQLEKPRIPFSIQFDMGRYNRSYYPGAKIPVQENIVFDNVKVLYDKDIPLVQVTTPVNMISIINSRLKNRVFKFYGNEVFPDYLKPNTISEFGKTHINIHGCVFDHQGEMILLENSAKGKEIEIKTSSNMEIGENFSAKIIDEVGKVSVQSDLTGLENK</sequence>
<reference evidence="2 3" key="1">
    <citation type="submission" date="2019-07" db="EMBL/GenBank/DDBJ databases">
        <title>Whole genome shotgun sequence of Cyclobacterium qasimii NBRC 106168.</title>
        <authorList>
            <person name="Hosoyama A."/>
            <person name="Uohara A."/>
            <person name="Ohji S."/>
            <person name="Ichikawa N."/>
        </authorList>
    </citation>
    <scope>NUCLEOTIDE SEQUENCE [LARGE SCALE GENOMIC DNA]</scope>
    <source>
        <strain evidence="2 3">NBRC 106168</strain>
    </source>
</reference>
<evidence type="ECO:0000313" key="3">
    <source>
        <dbReference type="Proteomes" id="UP000321301"/>
    </source>
</evidence>
<dbReference type="EMBL" id="BJYV01000004">
    <property type="protein sequence ID" value="GEO20796.1"/>
    <property type="molecule type" value="Genomic_DNA"/>
</dbReference>
<dbReference type="AlphaFoldDB" id="A0A512C9B0"/>
<dbReference type="Gene3D" id="2.160.20.10">
    <property type="entry name" value="Single-stranded right-handed beta-helix, Pectin lyase-like"/>
    <property type="match status" value="1"/>
</dbReference>
<organism evidence="2 3">
    <name type="scientific">Cyclobacterium qasimii</name>
    <dbReference type="NCBI Taxonomy" id="1350429"/>
    <lineage>
        <taxon>Bacteria</taxon>
        <taxon>Pseudomonadati</taxon>
        <taxon>Bacteroidota</taxon>
        <taxon>Cytophagia</taxon>
        <taxon>Cytophagales</taxon>
        <taxon>Cyclobacteriaceae</taxon>
        <taxon>Cyclobacterium</taxon>
    </lineage>
</organism>
<name>A0A512C9B0_9BACT</name>
<evidence type="ECO:0008006" key="4">
    <source>
        <dbReference type="Google" id="ProtNLM"/>
    </source>
</evidence>
<accession>A0A512C9B0</accession>
<proteinExistence type="predicted"/>
<dbReference type="InterPro" id="IPR012334">
    <property type="entry name" value="Pectin_lyas_fold"/>
</dbReference>
<evidence type="ECO:0000256" key="1">
    <source>
        <dbReference type="SAM" id="SignalP"/>
    </source>
</evidence>
<dbReference type="Proteomes" id="UP000321301">
    <property type="component" value="Unassembled WGS sequence"/>
</dbReference>
<dbReference type="SUPFAM" id="SSF51126">
    <property type="entry name" value="Pectin lyase-like"/>
    <property type="match status" value="1"/>
</dbReference>
<feature type="signal peptide" evidence="1">
    <location>
        <begin position="1"/>
        <end position="18"/>
    </location>
</feature>
<keyword evidence="3" id="KW-1185">Reference proteome</keyword>
<keyword evidence="1" id="KW-0732">Signal</keyword>
<dbReference type="RefSeq" id="WP_146947384.1">
    <property type="nucleotide sequence ID" value="NZ_BJYV01000004.1"/>
</dbReference>
<gene>
    <name evidence="2" type="ORF">CQA01_13300</name>
</gene>
<dbReference type="InterPro" id="IPR011050">
    <property type="entry name" value="Pectin_lyase_fold/virulence"/>
</dbReference>
<feature type="chain" id="PRO_5022117861" description="Pectate lyase superfamily protein domain-containing protein" evidence="1">
    <location>
        <begin position="19"/>
        <end position="500"/>
    </location>
</feature>
<comment type="caution">
    <text evidence="2">The sequence shown here is derived from an EMBL/GenBank/DDBJ whole genome shotgun (WGS) entry which is preliminary data.</text>
</comment>
<evidence type="ECO:0000313" key="2">
    <source>
        <dbReference type="EMBL" id="GEO20796.1"/>
    </source>
</evidence>
<protein>
    <recommendedName>
        <fullName evidence="4">Pectate lyase superfamily protein domain-containing protein</fullName>
    </recommendedName>
</protein>